<feature type="transmembrane region" description="Helical" evidence="1">
    <location>
        <begin position="12"/>
        <end position="30"/>
    </location>
</feature>
<evidence type="ECO:0000313" key="2">
    <source>
        <dbReference type="EMBL" id="MBU5674866.1"/>
    </source>
</evidence>
<protein>
    <recommendedName>
        <fullName evidence="4">DUF2178 domain-containing protein</fullName>
    </recommendedName>
</protein>
<accession>A0ABS6G0I4</accession>
<dbReference type="RefSeq" id="WP_216414385.1">
    <property type="nucleotide sequence ID" value="NZ_JAHLQK010000001.1"/>
</dbReference>
<gene>
    <name evidence="2" type="ORF">KQI88_00360</name>
</gene>
<dbReference type="EMBL" id="JAHLQK010000001">
    <property type="protein sequence ID" value="MBU5674866.1"/>
    <property type="molecule type" value="Genomic_DNA"/>
</dbReference>
<comment type="caution">
    <text evidence="2">The sequence shown here is derived from an EMBL/GenBank/DDBJ whole genome shotgun (WGS) entry which is preliminary data.</text>
</comment>
<feature type="transmembrane region" description="Helical" evidence="1">
    <location>
        <begin position="42"/>
        <end position="63"/>
    </location>
</feature>
<dbReference type="Proteomes" id="UP000779508">
    <property type="component" value="Unassembled WGS sequence"/>
</dbReference>
<organism evidence="2 3">
    <name type="scientific">Alkaliphilus flagellatus</name>
    <dbReference type="NCBI Taxonomy" id="2841507"/>
    <lineage>
        <taxon>Bacteria</taxon>
        <taxon>Bacillati</taxon>
        <taxon>Bacillota</taxon>
        <taxon>Clostridia</taxon>
        <taxon>Peptostreptococcales</taxon>
        <taxon>Natronincolaceae</taxon>
        <taxon>Alkaliphilus</taxon>
    </lineage>
</organism>
<name>A0ABS6G0I4_9FIRM</name>
<proteinExistence type="predicted"/>
<feature type="transmembrane region" description="Helical" evidence="1">
    <location>
        <begin position="91"/>
        <end position="114"/>
    </location>
</feature>
<evidence type="ECO:0000313" key="3">
    <source>
        <dbReference type="Proteomes" id="UP000779508"/>
    </source>
</evidence>
<feature type="transmembrane region" description="Helical" evidence="1">
    <location>
        <begin position="120"/>
        <end position="141"/>
    </location>
</feature>
<sequence>MLCKSVKNNRFWQVLIVVGIVTLVFGIVYYSNLPKDAHNMSMLMGMFSGTGGAFVAIGVIKLIQHKRTAPEKLRQKEIELKDERNIQILRIAYTIANLTATILFIIMAFVFVWLDYKTPAFISLGAMYIQLLAFFIAYKYFNSKM</sequence>
<reference evidence="2 3" key="1">
    <citation type="submission" date="2021-06" db="EMBL/GenBank/DDBJ databases">
        <authorList>
            <person name="Sun Q."/>
            <person name="Li D."/>
        </authorList>
    </citation>
    <scope>NUCLEOTIDE SEQUENCE [LARGE SCALE GENOMIC DNA]</scope>
    <source>
        <strain evidence="2 3">MSJ-5</strain>
    </source>
</reference>
<keyword evidence="1" id="KW-0812">Transmembrane</keyword>
<evidence type="ECO:0000256" key="1">
    <source>
        <dbReference type="SAM" id="Phobius"/>
    </source>
</evidence>
<keyword evidence="1" id="KW-1133">Transmembrane helix</keyword>
<evidence type="ECO:0008006" key="4">
    <source>
        <dbReference type="Google" id="ProtNLM"/>
    </source>
</evidence>
<keyword evidence="3" id="KW-1185">Reference proteome</keyword>
<keyword evidence="1" id="KW-0472">Membrane</keyword>